<comment type="pathway">
    <text evidence="1 10">Carbohydrate metabolism; tricarboxylic acid cycle; isocitrate from oxaloacetate: step 1/2.</text>
</comment>
<evidence type="ECO:0000256" key="1">
    <source>
        <dbReference type="ARBA" id="ARBA00004751"/>
    </source>
</evidence>
<gene>
    <name evidence="12" type="ORF">phytr_12510</name>
</gene>
<dbReference type="PANTHER" id="PTHR42871:SF1">
    <property type="entry name" value="CITRATE SYNTHASE"/>
    <property type="match status" value="1"/>
</dbReference>
<evidence type="ECO:0000256" key="2">
    <source>
        <dbReference type="ARBA" id="ARBA00010566"/>
    </source>
</evidence>
<dbReference type="OrthoDB" id="9800864at2"/>
<evidence type="ECO:0000256" key="6">
    <source>
        <dbReference type="ARBA" id="ARBA00049288"/>
    </source>
</evidence>
<name>A0A2P1PA99_9RICK</name>
<dbReference type="PANTHER" id="PTHR42871">
    <property type="entry name" value="CITRATE SYNTHASE"/>
    <property type="match status" value="1"/>
</dbReference>
<evidence type="ECO:0000256" key="3">
    <source>
        <dbReference type="ARBA" id="ARBA00022134"/>
    </source>
</evidence>
<dbReference type="Gene3D" id="2.20.28.60">
    <property type="match status" value="1"/>
</dbReference>
<feature type="active site" evidence="9">
    <location>
        <position position="309"/>
    </location>
</feature>
<feature type="active site" evidence="9">
    <location>
        <position position="367"/>
    </location>
</feature>
<comment type="similarity">
    <text evidence="2 8 11">Belongs to the citrate synthase family.</text>
</comment>
<protein>
    <recommendedName>
        <fullName evidence="3 7">Citrate synthase</fullName>
    </recommendedName>
</protein>
<evidence type="ECO:0000256" key="9">
    <source>
        <dbReference type="PIRSR" id="PIRSR001369-1"/>
    </source>
</evidence>
<dbReference type="InterPro" id="IPR002020">
    <property type="entry name" value="Citrate_synthase"/>
</dbReference>
<dbReference type="InterPro" id="IPR016142">
    <property type="entry name" value="Citrate_synth-like_lrg_a-sub"/>
</dbReference>
<evidence type="ECO:0000256" key="8">
    <source>
        <dbReference type="PIRNR" id="PIRNR001369"/>
    </source>
</evidence>
<dbReference type="AlphaFoldDB" id="A0A2P1PA99"/>
<evidence type="ECO:0000256" key="7">
    <source>
        <dbReference type="NCBIfam" id="TIGR01798"/>
    </source>
</evidence>
<dbReference type="InterPro" id="IPR024176">
    <property type="entry name" value="Citrate_synthase_bac-typ"/>
</dbReference>
<evidence type="ECO:0000313" key="13">
    <source>
        <dbReference type="Proteomes" id="UP000241762"/>
    </source>
</evidence>
<evidence type="ECO:0000256" key="5">
    <source>
        <dbReference type="ARBA" id="ARBA00022679"/>
    </source>
</evidence>
<dbReference type="InterPro" id="IPR036969">
    <property type="entry name" value="Citrate_synthase_sf"/>
</dbReference>
<dbReference type="InterPro" id="IPR010953">
    <property type="entry name" value="Citrate_synthase_typ-I"/>
</dbReference>
<dbReference type="CDD" id="cd06114">
    <property type="entry name" value="EcCS_like"/>
    <property type="match status" value="1"/>
</dbReference>
<evidence type="ECO:0000256" key="4">
    <source>
        <dbReference type="ARBA" id="ARBA00022532"/>
    </source>
</evidence>
<dbReference type="KEGG" id="ptc:phytr_12510"/>
<keyword evidence="5 8" id="KW-0808">Transferase</keyword>
<comment type="catalytic activity">
    <reaction evidence="6 10">
        <text>oxaloacetate + acetyl-CoA + H2O = citrate + CoA + H(+)</text>
        <dbReference type="Rhea" id="RHEA:16845"/>
        <dbReference type="ChEBI" id="CHEBI:15377"/>
        <dbReference type="ChEBI" id="CHEBI:15378"/>
        <dbReference type="ChEBI" id="CHEBI:16452"/>
        <dbReference type="ChEBI" id="CHEBI:16947"/>
        <dbReference type="ChEBI" id="CHEBI:57287"/>
        <dbReference type="ChEBI" id="CHEBI:57288"/>
        <dbReference type="EC" id="2.3.3.16"/>
    </reaction>
</comment>
<dbReference type="InterPro" id="IPR019810">
    <property type="entry name" value="Citrate_synthase_AS"/>
</dbReference>
<keyword evidence="4 10" id="KW-0816">Tricarboxylic acid cycle</keyword>
<dbReference type="PRINTS" id="PR00143">
    <property type="entry name" value="CITRTSNTHASE"/>
</dbReference>
<dbReference type="UniPathway" id="UPA00223">
    <property type="reaction ID" value="UER00717"/>
</dbReference>
<evidence type="ECO:0000313" key="12">
    <source>
        <dbReference type="EMBL" id="AVP88175.1"/>
    </source>
</evidence>
<dbReference type="Gene3D" id="1.10.230.10">
    <property type="entry name" value="Cytochrome P450-Terp, domain 2"/>
    <property type="match status" value="1"/>
</dbReference>
<dbReference type="NCBIfam" id="TIGR01798">
    <property type="entry name" value="cit_synth_I"/>
    <property type="match status" value="1"/>
</dbReference>
<evidence type="ECO:0000256" key="11">
    <source>
        <dbReference type="RuleBase" id="RU003406"/>
    </source>
</evidence>
<dbReference type="PROSITE" id="PS00480">
    <property type="entry name" value="CITRATE_SYNTHASE"/>
    <property type="match status" value="1"/>
</dbReference>
<organism evidence="12 13">
    <name type="scientific">Candidatus Phycorickettsia trachydisci</name>
    <dbReference type="NCBI Taxonomy" id="2115978"/>
    <lineage>
        <taxon>Bacteria</taxon>
        <taxon>Pseudomonadati</taxon>
        <taxon>Pseudomonadota</taxon>
        <taxon>Alphaproteobacteria</taxon>
        <taxon>Rickettsiales</taxon>
        <taxon>Rickettsiaceae</taxon>
        <taxon>Candidatus Phycorickettsia</taxon>
    </lineage>
</organism>
<dbReference type="GO" id="GO:0036440">
    <property type="term" value="F:citrate synthase activity"/>
    <property type="evidence" value="ECO:0007669"/>
    <property type="project" value="UniProtKB-EC"/>
</dbReference>
<dbReference type="FunFam" id="1.10.230.10:FF:000002">
    <property type="entry name" value="Citrate synthase"/>
    <property type="match status" value="1"/>
</dbReference>
<dbReference type="RefSeq" id="WP_106874988.1">
    <property type="nucleotide sequence ID" value="NZ_CP027845.1"/>
</dbReference>
<dbReference type="InterPro" id="IPR016143">
    <property type="entry name" value="Citrate_synth-like_sm_a-sub"/>
</dbReference>
<dbReference type="Proteomes" id="UP000241762">
    <property type="component" value="Chromosome"/>
</dbReference>
<evidence type="ECO:0000256" key="10">
    <source>
        <dbReference type="RuleBase" id="RU003370"/>
    </source>
</evidence>
<dbReference type="Pfam" id="PF00285">
    <property type="entry name" value="Citrate_synt"/>
    <property type="match status" value="1"/>
</dbReference>
<dbReference type="NCBIfam" id="NF004126">
    <property type="entry name" value="PRK05614.1"/>
    <property type="match status" value="1"/>
</dbReference>
<dbReference type="GO" id="GO:0006099">
    <property type="term" value="P:tricarboxylic acid cycle"/>
    <property type="evidence" value="ECO:0007669"/>
    <property type="project" value="UniProtKB-UniRule"/>
</dbReference>
<proteinExistence type="inferred from homology"/>
<dbReference type="EMBL" id="CP027845">
    <property type="protein sequence ID" value="AVP88175.1"/>
    <property type="molecule type" value="Genomic_DNA"/>
</dbReference>
<sequence length="428" mass="48439">MSNQENEFAELKIGDKTYQLPVKTATIGHKVVDVSKLYALSGYCTFDPGFMSTASCTSKISYIDGDNGILRYRGYDIKDLAENIDFLECSYLLLNSELPNKAQYEEFAKKIARHSMVNEQLRHIFGAFRHSGHPMAILIGAIGCLAAFYHDGLNIRDKDQREIAAINIIAKIPTIAAMAYKYSIGEPFVYPKTNLSFTANFLNMMFSVPSEEYVPDPVVVDALDKIFILHADHEQNVSTSTVRIVGSSGADPFACISAGIASLWGPSHGGANEAVINMLREIKSPENIPHYINRAKDKNDTFRLMGFGHRVYKNYDPRAAVLKVTCKNVLERLNQKDNPLLLIATELERIALQDEYFITRKLYPNVDFYSGIIYQAIGIPSQMFTVLFAMARAVGWISQWKEMLEDEEQKLYRPRQLYKGYAMRPFKR</sequence>
<reference evidence="12 13" key="1">
    <citation type="submission" date="2018-03" db="EMBL/GenBank/DDBJ databases">
        <title>A gene transfer event suggests a long-term partnership between eustigmatophyte algae and a novel lineage of endosymbiotic bacteria.</title>
        <authorList>
            <person name="Yurchenko T."/>
            <person name="Sevcikova T."/>
            <person name="Pribyl P."/>
            <person name="El Karkouri K."/>
            <person name="Klimes V."/>
            <person name="Amaral R."/>
            <person name="Zbrankova V."/>
            <person name="Kim E."/>
            <person name="Raoult D."/>
            <person name="Santos L.M.A."/>
            <person name="Elias M."/>
        </authorList>
    </citation>
    <scope>NUCLEOTIDE SEQUENCE [LARGE SCALE GENOMIC DNA]</scope>
    <source>
        <strain evidence="12">CCALA 838</strain>
    </source>
</reference>
<dbReference type="SUPFAM" id="SSF48256">
    <property type="entry name" value="Citrate synthase"/>
    <property type="match status" value="1"/>
</dbReference>
<dbReference type="PIRSF" id="PIRSF001369">
    <property type="entry name" value="Citrate_synth"/>
    <property type="match status" value="1"/>
</dbReference>
<accession>A0A2P1PA99</accession>
<keyword evidence="13" id="KW-1185">Reference proteome</keyword>
<dbReference type="Gene3D" id="1.10.580.10">
    <property type="entry name" value="Citrate Synthase, domain 1"/>
    <property type="match status" value="1"/>
</dbReference>
<dbReference type="GO" id="GO:0005737">
    <property type="term" value="C:cytoplasm"/>
    <property type="evidence" value="ECO:0007669"/>
    <property type="project" value="InterPro"/>
</dbReference>